<keyword evidence="2" id="KW-1185">Reference proteome</keyword>
<evidence type="ECO:0000313" key="1">
    <source>
        <dbReference type="EMBL" id="TGO10699.1"/>
    </source>
</evidence>
<reference evidence="1 2" key="1">
    <citation type="submission" date="2017-12" db="EMBL/GenBank/DDBJ databases">
        <title>Comparative genomics of Botrytis spp.</title>
        <authorList>
            <person name="Valero-Jimenez C.A."/>
            <person name="Tapia P."/>
            <person name="Veloso J."/>
            <person name="Silva-Moreno E."/>
            <person name="Staats M."/>
            <person name="Valdes J.H."/>
            <person name="Van Kan J.A.L."/>
        </authorList>
    </citation>
    <scope>NUCLEOTIDE SEQUENCE [LARGE SCALE GENOMIC DNA]</scope>
    <source>
        <strain evidence="1 2">Bt9001</strain>
    </source>
</reference>
<gene>
    <name evidence="1" type="ORF">BTUL_0128g00330</name>
</gene>
<dbReference type="AlphaFoldDB" id="A0A4Z1EHL3"/>
<organism evidence="1 2">
    <name type="scientific">Botrytis tulipae</name>
    <dbReference type="NCBI Taxonomy" id="87230"/>
    <lineage>
        <taxon>Eukaryota</taxon>
        <taxon>Fungi</taxon>
        <taxon>Dikarya</taxon>
        <taxon>Ascomycota</taxon>
        <taxon>Pezizomycotina</taxon>
        <taxon>Leotiomycetes</taxon>
        <taxon>Helotiales</taxon>
        <taxon>Sclerotiniaceae</taxon>
        <taxon>Botrytis</taxon>
    </lineage>
</organism>
<sequence length="57" mass="6660">MTYLGRYAVWYGDPHYPPFNAESMLPFFLVKTQDSRRERIEVPTIANTSAVDHSRVQ</sequence>
<dbReference type="Proteomes" id="UP000297777">
    <property type="component" value="Unassembled WGS sequence"/>
</dbReference>
<comment type="caution">
    <text evidence="1">The sequence shown here is derived from an EMBL/GenBank/DDBJ whole genome shotgun (WGS) entry which is preliminary data.</text>
</comment>
<evidence type="ECO:0000313" key="2">
    <source>
        <dbReference type="Proteomes" id="UP000297777"/>
    </source>
</evidence>
<dbReference type="OrthoDB" id="10330706at2759"/>
<dbReference type="EMBL" id="PQXH01000128">
    <property type="protein sequence ID" value="TGO10699.1"/>
    <property type="molecule type" value="Genomic_DNA"/>
</dbReference>
<protein>
    <submittedName>
        <fullName evidence="1">Uncharacterized protein</fullName>
    </submittedName>
</protein>
<proteinExistence type="predicted"/>
<accession>A0A4Z1EHL3</accession>
<name>A0A4Z1EHL3_9HELO</name>